<feature type="non-terminal residue" evidence="2">
    <location>
        <position position="1"/>
    </location>
</feature>
<evidence type="ECO:0000256" key="1">
    <source>
        <dbReference type="SAM" id="MobiDB-lite"/>
    </source>
</evidence>
<organism evidence="2 3">
    <name type="scientific">Pristionchus mayeri</name>
    <dbReference type="NCBI Taxonomy" id="1317129"/>
    <lineage>
        <taxon>Eukaryota</taxon>
        <taxon>Metazoa</taxon>
        <taxon>Ecdysozoa</taxon>
        <taxon>Nematoda</taxon>
        <taxon>Chromadorea</taxon>
        <taxon>Rhabditida</taxon>
        <taxon>Rhabditina</taxon>
        <taxon>Diplogasteromorpha</taxon>
        <taxon>Diplogasteroidea</taxon>
        <taxon>Neodiplogasteridae</taxon>
        <taxon>Pristionchus</taxon>
    </lineage>
</organism>
<accession>A0AAN4ZMX9</accession>
<comment type="caution">
    <text evidence="2">The sequence shown here is derived from an EMBL/GenBank/DDBJ whole genome shotgun (WGS) entry which is preliminary data.</text>
</comment>
<dbReference type="Proteomes" id="UP001328107">
    <property type="component" value="Unassembled WGS sequence"/>
</dbReference>
<dbReference type="AlphaFoldDB" id="A0AAN4ZMX9"/>
<protein>
    <submittedName>
        <fullName evidence="2">Uncharacterized protein</fullName>
    </submittedName>
</protein>
<sequence>HMGALDGRNYHKGAVSRFRPLDHDANRSAHLRDQSRQIGRNDNSPTPPPSSTPGTTATLLFSRIRGVHYAPYYGAALRNRTRLTRFLYQTFGDHNQDEFATPIADSLP</sequence>
<name>A0AAN4ZMX9_9BILA</name>
<reference evidence="3" key="1">
    <citation type="submission" date="2022-10" db="EMBL/GenBank/DDBJ databases">
        <title>Genome assembly of Pristionchus species.</title>
        <authorList>
            <person name="Yoshida K."/>
            <person name="Sommer R.J."/>
        </authorList>
    </citation>
    <scope>NUCLEOTIDE SEQUENCE [LARGE SCALE GENOMIC DNA]</scope>
    <source>
        <strain evidence="3">RS5460</strain>
    </source>
</reference>
<feature type="region of interest" description="Disordered" evidence="1">
    <location>
        <begin position="1"/>
        <end position="56"/>
    </location>
</feature>
<dbReference type="EMBL" id="BTRK01000003">
    <property type="protein sequence ID" value="GMR44317.1"/>
    <property type="molecule type" value="Genomic_DNA"/>
</dbReference>
<evidence type="ECO:0000313" key="3">
    <source>
        <dbReference type="Proteomes" id="UP001328107"/>
    </source>
</evidence>
<gene>
    <name evidence="2" type="ORF">PMAYCL1PPCAC_14512</name>
</gene>
<feature type="compositionally biased region" description="Basic and acidic residues" evidence="1">
    <location>
        <begin position="19"/>
        <end position="35"/>
    </location>
</feature>
<keyword evidence="3" id="KW-1185">Reference proteome</keyword>
<proteinExistence type="predicted"/>
<evidence type="ECO:0000313" key="2">
    <source>
        <dbReference type="EMBL" id="GMR44317.1"/>
    </source>
</evidence>